<organism evidence="2 3">
    <name type="scientific">Methanomethylovorans hollandica (strain DSM 15978 / NBRC 107637 / DMS1)</name>
    <dbReference type="NCBI Taxonomy" id="867904"/>
    <lineage>
        <taxon>Archaea</taxon>
        <taxon>Methanobacteriati</taxon>
        <taxon>Methanobacteriota</taxon>
        <taxon>Stenosarchaea group</taxon>
        <taxon>Methanomicrobia</taxon>
        <taxon>Methanosarcinales</taxon>
        <taxon>Methanosarcinaceae</taxon>
        <taxon>Methanomethylovorans</taxon>
    </lineage>
</organism>
<dbReference type="RefSeq" id="WP_015324067.1">
    <property type="nucleotide sequence ID" value="NC_019977.1"/>
</dbReference>
<gene>
    <name evidence="2" type="ordered locus">Metho_0643</name>
</gene>
<dbReference type="GeneID" id="14407775"/>
<sequence>MSEETDKTKKSEALKQKEEEAAIKAQEKTIAEAEKAIAEAKKAKLKAEIPDGATATPPEGTITTDDKFGYLTELVANDTLIHQVEKLVKKISTAELPDNSKILLVDDLSIAARDVQLLQVKSQLDKLKKGMDTQIIVNDLYFQSREAKREIKKDGVDVELTKVMASITSLTAIPAVASVIGSAAAITPLLTAAGAVVGSVGSIVNMFRKDYTIKGKEISLSDIALKALIAGELGKFKEKKYLVYLPDFYSIKNSRLIGTFEEVGKKRWKLEYQVQLLQQQIVEPTKKAVAELETEIKKIKDPSLLEHKKKELKDLTVVQQAAEKAALQSKILVEIYDKSNEMLLTTAEGQNASPLAAAILQEKISELQITHLLYAKIVSSGGEAITGKRMIGSGETAYLGGSVVSYVLAQVEGEIVAAGTLVEVGRLDYKLGSKEIPAFGKK</sequence>
<accession>L0KY48</accession>
<dbReference type="STRING" id="867904.Metho_0643"/>
<evidence type="ECO:0000313" key="3">
    <source>
        <dbReference type="Proteomes" id="UP000010866"/>
    </source>
</evidence>
<dbReference type="AlphaFoldDB" id="L0KY48"/>
<proteinExistence type="predicted"/>
<feature type="coiled-coil region" evidence="1">
    <location>
        <begin position="14"/>
        <end position="48"/>
    </location>
</feature>
<protein>
    <submittedName>
        <fullName evidence="2">Uncharacterized protein</fullName>
    </submittedName>
</protein>
<dbReference type="Proteomes" id="UP000010866">
    <property type="component" value="Chromosome"/>
</dbReference>
<evidence type="ECO:0000256" key="1">
    <source>
        <dbReference type="SAM" id="Coils"/>
    </source>
</evidence>
<keyword evidence="3" id="KW-1185">Reference proteome</keyword>
<dbReference type="KEGG" id="mhz:Metho_0643"/>
<reference evidence="3" key="1">
    <citation type="submission" date="2012-02" db="EMBL/GenBank/DDBJ databases">
        <title>Complete sequence of chromosome of Methanomethylovorans hollandica DSM 15978.</title>
        <authorList>
            <person name="Lucas S."/>
            <person name="Copeland A."/>
            <person name="Lapidus A."/>
            <person name="Glavina del Rio T."/>
            <person name="Dalin E."/>
            <person name="Tice H."/>
            <person name="Bruce D."/>
            <person name="Goodwin L."/>
            <person name="Pitluck S."/>
            <person name="Peters L."/>
            <person name="Mikhailova N."/>
            <person name="Held B."/>
            <person name="Kyrpides N."/>
            <person name="Mavromatis K."/>
            <person name="Ivanova N."/>
            <person name="Brettin T."/>
            <person name="Detter J.C."/>
            <person name="Han C."/>
            <person name="Larimer F."/>
            <person name="Land M."/>
            <person name="Hauser L."/>
            <person name="Markowitz V."/>
            <person name="Cheng J.-F."/>
            <person name="Hugenholtz P."/>
            <person name="Woyke T."/>
            <person name="Wu D."/>
            <person name="Spring S."/>
            <person name="Schroeder M."/>
            <person name="Brambilla E."/>
            <person name="Klenk H.-P."/>
            <person name="Eisen J.A."/>
        </authorList>
    </citation>
    <scope>NUCLEOTIDE SEQUENCE [LARGE SCALE GENOMIC DNA]</scope>
    <source>
        <strain evidence="3">DSM 15978 / NBRC 107637 / DMS1</strain>
    </source>
</reference>
<dbReference type="HOGENOM" id="CLU_619133_0_0_2"/>
<keyword evidence="1" id="KW-0175">Coiled coil</keyword>
<evidence type="ECO:0000313" key="2">
    <source>
        <dbReference type="EMBL" id="AGB48899.1"/>
    </source>
</evidence>
<dbReference type="EMBL" id="CP003362">
    <property type="protein sequence ID" value="AGB48899.1"/>
    <property type="molecule type" value="Genomic_DNA"/>
</dbReference>
<name>L0KY48_METHD</name>